<dbReference type="RefSeq" id="WP_024752511.1">
    <property type="nucleotide sequence ID" value="NZ_CDNC01000001.1"/>
</dbReference>
<gene>
    <name evidence="3" type="ORF">FUT82_08485</name>
    <name evidence="2" type="ORF">TPHV1_10063</name>
</gene>
<organism evidence="2 4">
    <name type="scientific">Treponema phagedenis</name>
    <dbReference type="NCBI Taxonomy" id="162"/>
    <lineage>
        <taxon>Bacteria</taxon>
        <taxon>Pseudomonadati</taxon>
        <taxon>Spirochaetota</taxon>
        <taxon>Spirochaetia</taxon>
        <taxon>Spirochaetales</taxon>
        <taxon>Treponemataceae</taxon>
        <taxon>Treponema</taxon>
    </lineage>
</organism>
<dbReference type="EMBL" id="CP042817">
    <property type="protein sequence ID" value="QEJ98029.1"/>
    <property type="molecule type" value="Genomic_DNA"/>
</dbReference>
<dbReference type="AlphaFoldDB" id="A0A0B7GTT6"/>
<evidence type="ECO:0000313" key="3">
    <source>
        <dbReference type="EMBL" id="QEJ98029.1"/>
    </source>
</evidence>
<dbReference type="Pfam" id="PF06226">
    <property type="entry name" value="DUF1007"/>
    <property type="match status" value="1"/>
</dbReference>
<evidence type="ECO:0000313" key="2">
    <source>
        <dbReference type="EMBL" id="CEM60395.1"/>
    </source>
</evidence>
<evidence type="ECO:0000313" key="5">
    <source>
        <dbReference type="Proteomes" id="UP000323594"/>
    </source>
</evidence>
<dbReference type="InterPro" id="IPR010412">
    <property type="entry name" value="DUF1007"/>
</dbReference>
<keyword evidence="4" id="KW-1185">Reference proteome</keyword>
<feature type="signal peptide" evidence="1">
    <location>
        <begin position="1"/>
        <end position="20"/>
    </location>
</feature>
<reference evidence="3 5" key="3">
    <citation type="submission" date="2019-08" db="EMBL/GenBank/DDBJ databases">
        <authorList>
            <person name="Kuhnert P."/>
        </authorList>
    </citation>
    <scope>NUCLEOTIDE SEQUENCE [LARGE SCALE GENOMIC DNA]</scope>
    <source>
        <strain evidence="3 5">B36.5</strain>
    </source>
</reference>
<dbReference type="EMBL" id="CDNC01000001">
    <property type="protein sequence ID" value="CEM60395.1"/>
    <property type="molecule type" value="Genomic_DNA"/>
</dbReference>
<accession>A0A0B7GTT6</accession>
<reference evidence="4" key="1">
    <citation type="submission" date="2015-01" db="EMBL/GenBank/DDBJ databases">
        <authorList>
            <person name="Manzoor Shahid"/>
            <person name="Zubair Saima"/>
        </authorList>
    </citation>
    <scope>NUCLEOTIDE SEQUENCE [LARGE SCALE GENOMIC DNA]</scope>
    <source>
        <strain evidence="4">V1</strain>
    </source>
</reference>
<evidence type="ECO:0000313" key="4">
    <source>
        <dbReference type="Proteomes" id="UP000042527"/>
    </source>
</evidence>
<feature type="chain" id="PRO_5041596606" evidence="1">
    <location>
        <begin position="21"/>
        <end position="217"/>
    </location>
</feature>
<protein>
    <submittedName>
        <fullName evidence="3">DUF1007 family protein</fullName>
    </submittedName>
</protein>
<sequence length="217" mass="25673">MKKTKFLLFLLILIPAIGFAHPHMFITSQVNFVWDAGKLTGAYVTWKFDRFFSADIIQGYDTNKDGVFNKTETDDVYNNAFIYTSNYYYFIFIRQGATRSSPKSVSQFSVWQKDGILFYRFYVDLSAYPAEKLYFAVYDYSFFCDFRYDTQKPVSFTCDTTVQPQYSIAENKNYPVYYDPFDTISDNKIYDKWKPGLQIYYPYEIELRYNYAAASSK</sequence>
<dbReference type="GeneID" id="57753570"/>
<name>A0A0B7GTT6_TREPH</name>
<evidence type="ECO:0000256" key="1">
    <source>
        <dbReference type="SAM" id="SignalP"/>
    </source>
</evidence>
<proteinExistence type="predicted"/>
<dbReference type="Proteomes" id="UP000323594">
    <property type="component" value="Chromosome"/>
</dbReference>
<dbReference type="OrthoDB" id="9812956at2"/>
<reference evidence="2" key="2">
    <citation type="submission" date="2015-01" db="EMBL/GenBank/DDBJ databases">
        <authorList>
            <person name="Xiang T."/>
            <person name="Song Y."/>
            <person name="Huang L."/>
            <person name="Wang B."/>
            <person name="Wu P."/>
        </authorList>
    </citation>
    <scope>NUCLEOTIDE SEQUENCE [LARGE SCALE GENOMIC DNA]</scope>
    <source>
        <strain evidence="2">V1</strain>
    </source>
</reference>
<dbReference type="Proteomes" id="UP000042527">
    <property type="component" value="Unassembled WGS sequence"/>
</dbReference>
<keyword evidence="1" id="KW-0732">Signal</keyword>